<dbReference type="Pfam" id="PF00808">
    <property type="entry name" value="CBFD_NFYB_HMF"/>
    <property type="match status" value="1"/>
</dbReference>
<keyword evidence="2" id="KW-0539">Nucleus</keyword>
<dbReference type="GO" id="GO:0046982">
    <property type="term" value="F:protein heterodimerization activity"/>
    <property type="evidence" value="ECO:0007669"/>
    <property type="project" value="InterPro"/>
</dbReference>
<dbReference type="AlphaFoldDB" id="B8BTB1"/>
<sequence length="282" mass="29547">MPEVSTTTWEQQQQPGNGEVSDNPTHHAQPAAATTAPSLDTSTVGNDGEDIPPTSTVAIPNDAASSVTAASGVGGVDWEPPMANIRRLLKQVLPKGTNISKDSVTALSRASGVFVLYLTSVASDVAKEGKRSTIAAKDVMNALKEIDLEEFVPQMEEFLNQHRDYEKVKKKIKDEKQQAASSGNGSKKGVRGADGKYVASGGGGGEEKGDGAEIATTTTTTVVVAADTATAAREEEEGVEKNVNATTLDGEVETNHPRDEDGDNEGEQPAKKLKLDSSNSKA</sequence>
<dbReference type="GO" id="GO:0006974">
    <property type="term" value="P:DNA damage response"/>
    <property type="evidence" value="ECO:0000318"/>
    <property type="project" value="GO_Central"/>
</dbReference>
<dbReference type="InParanoid" id="B8BTB1"/>
<dbReference type="InterPro" id="IPR009072">
    <property type="entry name" value="Histone-fold"/>
</dbReference>
<feature type="compositionally biased region" description="Low complexity" evidence="3">
    <location>
        <begin position="212"/>
        <end position="231"/>
    </location>
</feature>
<dbReference type="FunFam" id="1.10.20.10:FF:000128">
    <property type="entry name" value="Chromatin accessibility complex 14kD protein"/>
    <property type="match status" value="1"/>
</dbReference>
<dbReference type="GO" id="GO:0008622">
    <property type="term" value="C:epsilon DNA polymerase complex"/>
    <property type="evidence" value="ECO:0000318"/>
    <property type="project" value="GO_Central"/>
</dbReference>
<protein>
    <recommendedName>
        <fullName evidence="4">Transcription factor CBF/NF-Y/archaeal histone domain-containing protein</fullName>
    </recommendedName>
</protein>
<evidence type="ECO:0000259" key="4">
    <source>
        <dbReference type="Pfam" id="PF00808"/>
    </source>
</evidence>
<proteinExistence type="predicted"/>
<dbReference type="EMBL" id="CM000639">
    <property type="protein sequence ID" value="EED95062.1"/>
    <property type="molecule type" value="Genomic_DNA"/>
</dbReference>
<dbReference type="GO" id="GO:0031490">
    <property type="term" value="F:chromatin DNA binding"/>
    <property type="evidence" value="ECO:0000318"/>
    <property type="project" value="GO_Central"/>
</dbReference>
<dbReference type="GO" id="GO:0008623">
    <property type="term" value="C:CHRAC"/>
    <property type="evidence" value="ECO:0000318"/>
    <property type="project" value="GO_Central"/>
</dbReference>
<accession>B8BTB1</accession>
<feature type="compositionally biased region" description="Polar residues" evidence="3">
    <location>
        <begin position="1"/>
        <end position="23"/>
    </location>
</feature>
<dbReference type="RefSeq" id="XP_002287619.1">
    <property type="nucleotide sequence ID" value="XM_002287583.1"/>
</dbReference>
<dbReference type="PANTHER" id="PTHR46172:SF1">
    <property type="entry name" value="DNA POLYMERASE EPSILON SUBUNIT 3"/>
    <property type="match status" value="1"/>
</dbReference>
<dbReference type="Gene3D" id="1.10.20.10">
    <property type="entry name" value="Histone, subunit A"/>
    <property type="match status" value="1"/>
</dbReference>
<evidence type="ECO:0000313" key="6">
    <source>
        <dbReference type="Proteomes" id="UP000001449"/>
    </source>
</evidence>
<comment type="subcellular location">
    <subcellularLocation>
        <location evidence="1">Nucleus</location>
    </subcellularLocation>
</comment>
<dbReference type="PaxDb" id="35128-Thaps2074"/>
<evidence type="ECO:0000256" key="2">
    <source>
        <dbReference type="ARBA" id="ARBA00023242"/>
    </source>
</evidence>
<dbReference type="STRING" id="35128.B8BTB1"/>
<evidence type="ECO:0000313" key="5">
    <source>
        <dbReference type="EMBL" id="EED95062.1"/>
    </source>
</evidence>
<evidence type="ECO:0000256" key="3">
    <source>
        <dbReference type="SAM" id="MobiDB-lite"/>
    </source>
</evidence>
<dbReference type="CDD" id="cd22928">
    <property type="entry name" value="HFD_POLE3_DPB4"/>
    <property type="match status" value="1"/>
</dbReference>
<dbReference type="HOGENOM" id="CLU_988609_0_0_1"/>
<dbReference type="GO" id="GO:0006272">
    <property type="term" value="P:leading strand elongation"/>
    <property type="evidence" value="ECO:0000318"/>
    <property type="project" value="GO_Central"/>
</dbReference>
<dbReference type="GeneID" id="7445083"/>
<feature type="compositionally biased region" description="Low complexity" evidence="3">
    <location>
        <begin position="26"/>
        <end position="37"/>
    </location>
</feature>
<dbReference type="PANTHER" id="PTHR46172">
    <property type="entry name" value="DNA POLYMERASE EPSILON SUBUNIT 3"/>
    <property type="match status" value="1"/>
</dbReference>
<organism evidence="5 6">
    <name type="scientific">Thalassiosira pseudonana</name>
    <name type="common">Marine diatom</name>
    <name type="synonym">Cyclotella nana</name>
    <dbReference type="NCBI Taxonomy" id="35128"/>
    <lineage>
        <taxon>Eukaryota</taxon>
        <taxon>Sar</taxon>
        <taxon>Stramenopiles</taxon>
        <taxon>Ochrophyta</taxon>
        <taxon>Bacillariophyta</taxon>
        <taxon>Coscinodiscophyceae</taxon>
        <taxon>Thalassiosirophycidae</taxon>
        <taxon>Thalassiosirales</taxon>
        <taxon>Thalassiosiraceae</taxon>
        <taxon>Thalassiosira</taxon>
    </lineage>
</organism>
<dbReference type="GO" id="GO:0031507">
    <property type="term" value="P:heterochromatin formation"/>
    <property type="evidence" value="ECO:0000318"/>
    <property type="project" value="GO_Central"/>
</dbReference>
<gene>
    <name evidence="5" type="ORF">THAPSDRAFT_2074</name>
</gene>
<reference evidence="5 6" key="1">
    <citation type="journal article" date="2004" name="Science">
        <title>The genome of the diatom Thalassiosira pseudonana: ecology, evolution, and metabolism.</title>
        <authorList>
            <person name="Armbrust E.V."/>
            <person name="Berges J.A."/>
            <person name="Bowler C."/>
            <person name="Green B.R."/>
            <person name="Martinez D."/>
            <person name="Putnam N.H."/>
            <person name="Zhou S."/>
            <person name="Allen A.E."/>
            <person name="Apt K.E."/>
            <person name="Bechner M."/>
            <person name="Brzezinski M.A."/>
            <person name="Chaal B.K."/>
            <person name="Chiovitti A."/>
            <person name="Davis A.K."/>
            <person name="Demarest M.S."/>
            <person name="Detter J.C."/>
            <person name="Glavina T."/>
            <person name="Goodstein D."/>
            <person name="Hadi M.Z."/>
            <person name="Hellsten U."/>
            <person name="Hildebrand M."/>
            <person name="Jenkins B.D."/>
            <person name="Jurka J."/>
            <person name="Kapitonov V.V."/>
            <person name="Kroger N."/>
            <person name="Lau W.W."/>
            <person name="Lane T.W."/>
            <person name="Larimer F.W."/>
            <person name="Lippmeier J.C."/>
            <person name="Lucas S."/>
            <person name="Medina M."/>
            <person name="Montsant A."/>
            <person name="Obornik M."/>
            <person name="Parker M.S."/>
            <person name="Palenik B."/>
            <person name="Pazour G.J."/>
            <person name="Richardson P.M."/>
            <person name="Rynearson T.A."/>
            <person name="Saito M.A."/>
            <person name="Schwartz D.C."/>
            <person name="Thamatrakoln K."/>
            <person name="Valentin K."/>
            <person name="Vardi A."/>
            <person name="Wilkerson F.P."/>
            <person name="Rokhsar D.S."/>
        </authorList>
    </citation>
    <scope>NUCLEOTIDE SEQUENCE [LARGE SCALE GENOMIC DNA]</scope>
    <source>
        <strain evidence="5 6">CCMP1335</strain>
    </source>
</reference>
<dbReference type="SUPFAM" id="SSF47113">
    <property type="entry name" value="Histone-fold"/>
    <property type="match status" value="1"/>
</dbReference>
<dbReference type="KEGG" id="tps:THAPSDRAFT_2074"/>
<evidence type="ECO:0000256" key="1">
    <source>
        <dbReference type="ARBA" id="ARBA00004123"/>
    </source>
</evidence>
<feature type="domain" description="Transcription factor CBF/NF-Y/archaeal histone" evidence="4">
    <location>
        <begin position="81"/>
        <end position="143"/>
    </location>
</feature>
<dbReference type="Proteomes" id="UP000001449">
    <property type="component" value="Chromosome 2"/>
</dbReference>
<reference evidence="5 6" key="2">
    <citation type="journal article" date="2008" name="Nature">
        <title>The Phaeodactylum genome reveals the evolutionary history of diatom genomes.</title>
        <authorList>
            <person name="Bowler C."/>
            <person name="Allen A.E."/>
            <person name="Badger J.H."/>
            <person name="Grimwood J."/>
            <person name="Jabbari K."/>
            <person name="Kuo A."/>
            <person name="Maheswari U."/>
            <person name="Martens C."/>
            <person name="Maumus F."/>
            <person name="Otillar R.P."/>
            <person name="Rayko E."/>
            <person name="Salamov A."/>
            <person name="Vandepoele K."/>
            <person name="Beszteri B."/>
            <person name="Gruber A."/>
            <person name="Heijde M."/>
            <person name="Katinka M."/>
            <person name="Mock T."/>
            <person name="Valentin K."/>
            <person name="Verret F."/>
            <person name="Berges J.A."/>
            <person name="Brownlee C."/>
            <person name="Cadoret J.P."/>
            <person name="Chiovitti A."/>
            <person name="Choi C.J."/>
            <person name="Coesel S."/>
            <person name="De Martino A."/>
            <person name="Detter J.C."/>
            <person name="Durkin C."/>
            <person name="Falciatore A."/>
            <person name="Fournet J."/>
            <person name="Haruta M."/>
            <person name="Huysman M.J."/>
            <person name="Jenkins B.D."/>
            <person name="Jiroutova K."/>
            <person name="Jorgensen R.E."/>
            <person name="Joubert Y."/>
            <person name="Kaplan A."/>
            <person name="Kroger N."/>
            <person name="Kroth P.G."/>
            <person name="La Roche J."/>
            <person name="Lindquist E."/>
            <person name="Lommer M."/>
            <person name="Martin-Jezequel V."/>
            <person name="Lopez P.J."/>
            <person name="Lucas S."/>
            <person name="Mangogna M."/>
            <person name="McGinnis K."/>
            <person name="Medlin L.K."/>
            <person name="Montsant A."/>
            <person name="Oudot-Le Secq M.P."/>
            <person name="Napoli C."/>
            <person name="Obornik M."/>
            <person name="Parker M.S."/>
            <person name="Petit J.L."/>
            <person name="Porcel B.M."/>
            <person name="Poulsen N."/>
            <person name="Robison M."/>
            <person name="Rychlewski L."/>
            <person name="Rynearson T.A."/>
            <person name="Schmutz J."/>
            <person name="Shapiro H."/>
            <person name="Siaut M."/>
            <person name="Stanley M."/>
            <person name="Sussman M.R."/>
            <person name="Taylor A.R."/>
            <person name="Vardi A."/>
            <person name="von Dassow P."/>
            <person name="Vyverman W."/>
            <person name="Willis A."/>
            <person name="Wyrwicz L.S."/>
            <person name="Rokhsar D.S."/>
            <person name="Weissenbach J."/>
            <person name="Armbrust E.V."/>
            <person name="Green B.R."/>
            <person name="Van de Peer Y."/>
            <person name="Grigoriev I.V."/>
        </authorList>
    </citation>
    <scope>NUCLEOTIDE SEQUENCE [LARGE SCALE GENOMIC DNA]</scope>
    <source>
        <strain evidence="5 6">CCMP1335</strain>
    </source>
</reference>
<feature type="region of interest" description="Disordered" evidence="3">
    <location>
        <begin position="1"/>
        <end position="63"/>
    </location>
</feature>
<dbReference type="eggNOG" id="KOG0870">
    <property type="taxonomic scope" value="Eukaryota"/>
</dbReference>
<feature type="region of interest" description="Disordered" evidence="3">
    <location>
        <begin position="169"/>
        <end position="282"/>
    </location>
</feature>
<dbReference type="InterPro" id="IPR003958">
    <property type="entry name" value="CBFA_NFYB_domain"/>
</dbReference>
<dbReference type="InterPro" id="IPR051377">
    <property type="entry name" value="DNA_Pol-Epsilon_Subunit"/>
</dbReference>
<name>B8BTB1_THAPS</name>
<keyword evidence="6" id="KW-1185">Reference proteome</keyword>